<comment type="caution">
    <text evidence="1">The sequence shown here is derived from an EMBL/GenBank/DDBJ whole genome shotgun (WGS) entry which is preliminary data.</text>
</comment>
<sequence>MFIVIRFVFKVKPEVIQPRVGIEQRQCSQVGRSALASRNSRKKTKGLCGIYISEYEAARSIPLAAFPHA</sequence>
<accession>A0A8T2R1F6</accession>
<keyword evidence="2" id="KW-1185">Reference proteome</keyword>
<protein>
    <submittedName>
        <fullName evidence="1">Uncharacterized protein</fullName>
    </submittedName>
</protein>
<dbReference type="AlphaFoldDB" id="A0A8T2R1F6"/>
<name>A0A8T2R1F6_CERRI</name>
<gene>
    <name evidence="1" type="ORF">KP509_30G003400</name>
</gene>
<dbReference type="EMBL" id="CM035435">
    <property type="protein sequence ID" value="KAH7289465.1"/>
    <property type="molecule type" value="Genomic_DNA"/>
</dbReference>
<organism evidence="1 2">
    <name type="scientific">Ceratopteris richardii</name>
    <name type="common">Triangle waterfern</name>
    <dbReference type="NCBI Taxonomy" id="49495"/>
    <lineage>
        <taxon>Eukaryota</taxon>
        <taxon>Viridiplantae</taxon>
        <taxon>Streptophyta</taxon>
        <taxon>Embryophyta</taxon>
        <taxon>Tracheophyta</taxon>
        <taxon>Polypodiopsida</taxon>
        <taxon>Polypodiidae</taxon>
        <taxon>Polypodiales</taxon>
        <taxon>Pteridineae</taxon>
        <taxon>Pteridaceae</taxon>
        <taxon>Parkerioideae</taxon>
        <taxon>Ceratopteris</taxon>
    </lineage>
</organism>
<proteinExistence type="predicted"/>
<dbReference type="Proteomes" id="UP000825935">
    <property type="component" value="Chromosome 30"/>
</dbReference>
<evidence type="ECO:0000313" key="2">
    <source>
        <dbReference type="Proteomes" id="UP000825935"/>
    </source>
</evidence>
<reference evidence="1" key="1">
    <citation type="submission" date="2021-08" db="EMBL/GenBank/DDBJ databases">
        <title>WGS assembly of Ceratopteris richardii.</title>
        <authorList>
            <person name="Marchant D.B."/>
            <person name="Chen G."/>
            <person name="Jenkins J."/>
            <person name="Shu S."/>
            <person name="Leebens-Mack J."/>
            <person name="Grimwood J."/>
            <person name="Schmutz J."/>
            <person name="Soltis P."/>
            <person name="Soltis D."/>
            <person name="Chen Z.-H."/>
        </authorList>
    </citation>
    <scope>NUCLEOTIDE SEQUENCE</scope>
    <source>
        <strain evidence="1">Whitten #5841</strain>
        <tissue evidence="1">Leaf</tissue>
    </source>
</reference>
<evidence type="ECO:0000313" key="1">
    <source>
        <dbReference type="EMBL" id="KAH7289465.1"/>
    </source>
</evidence>